<gene>
    <name evidence="2" type="ORF">NCTC13184_05648</name>
</gene>
<sequence>MDIRYACAYDMPMTNISELDRKAVDYSVTIVSKVSPADLHRPTPCGEWDLTQLLTHMAVQHRGFAAAARGRGGNAAVWHMDPPADPVAVYREAAADVTAAFSEAGVLDRNFELPEFGPGFHVAGRQAIGFHLIDYVVHGWDVARAIGLPYDLDPDLAEPALRIAEAVPDGDFRLQPGSAFAPAVPNTDPADPLARILSLLGRSPSWPAGAK</sequence>
<proteinExistence type="predicted"/>
<accession>A0A378X307</accession>
<reference evidence="2 3" key="1">
    <citation type="submission" date="2018-06" db="EMBL/GenBank/DDBJ databases">
        <authorList>
            <consortium name="Pathogen Informatics"/>
            <person name="Doyle S."/>
        </authorList>
    </citation>
    <scope>NUCLEOTIDE SEQUENCE [LARGE SCALE GENOMIC DNA]</scope>
    <source>
        <strain evidence="2 3">NCTC13184</strain>
    </source>
</reference>
<evidence type="ECO:0000313" key="3">
    <source>
        <dbReference type="Proteomes" id="UP000255082"/>
    </source>
</evidence>
<name>A0A378X307_9NOCA</name>
<dbReference type="GO" id="GO:0016853">
    <property type="term" value="F:isomerase activity"/>
    <property type="evidence" value="ECO:0007669"/>
    <property type="project" value="UniProtKB-KW"/>
</dbReference>
<dbReference type="EMBL" id="UGRU01000001">
    <property type="protein sequence ID" value="SUA47114.1"/>
    <property type="molecule type" value="Genomic_DNA"/>
</dbReference>
<dbReference type="InterPro" id="IPR034660">
    <property type="entry name" value="DinB/YfiT-like"/>
</dbReference>
<evidence type="ECO:0000259" key="1">
    <source>
        <dbReference type="Pfam" id="PF11716"/>
    </source>
</evidence>
<keyword evidence="2" id="KW-0413">Isomerase</keyword>
<dbReference type="InterPro" id="IPR017520">
    <property type="entry name" value="CHP03086"/>
</dbReference>
<dbReference type="InterPro" id="IPR017517">
    <property type="entry name" value="Maleyloyr_isom"/>
</dbReference>
<dbReference type="Pfam" id="PF11716">
    <property type="entry name" value="MDMPI_N"/>
    <property type="match status" value="1"/>
</dbReference>
<dbReference type="NCBIfam" id="TIGR03083">
    <property type="entry name" value="maleylpyruvate isomerase family mycothiol-dependent enzyme"/>
    <property type="match status" value="1"/>
</dbReference>
<dbReference type="Proteomes" id="UP000255082">
    <property type="component" value="Unassembled WGS sequence"/>
</dbReference>
<organism evidence="2 3">
    <name type="scientific">Nocardia africana</name>
    <dbReference type="NCBI Taxonomy" id="134964"/>
    <lineage>
        <taxon>Bacteria</taxon>
        <taxon>Bacillati</taxon>
        <taxon>Actinomycetota</taxon>
        <taxon>Actinomycetes</taxon>
        <taxon>Mycobacteriales</taxon>
        <taxon>Nocardiaceae</taxon>
        <taxon>Nocardia</taxon>
    </lineage>
</organism>
<dbReference type="GO" id="GO:0046872">
    <property type="term" value="F:metal ion binding"/>
    <property type="evidence" value="ECO:0007669"/>
    <property type="project" value="InterPro"/>
</dbReference>
<evidence type="ECO:0000313" key="2">
    <source>
        <dbReference type="EMBL" id="SUA47114.1"/>
    </source>
</evidence>
<dbReference type="AlphaFoldDB" id="A0A378X307"/>
<keyword evidence="2" id="KW-0670">Pyruvate</keyword>
<dbReference type="SUPFAM" id="SSF109854">
    <property type="entry name" value="DinB/YfiT-like putative metalloenzymes"/>
    <property type="match status" value="1"/>
</dbReference>
<protein>
    <submittedName>
        <fullName evidence="2">Mycothiol maleylpyruvate isomerase N-terminal domain</fullName>
    </submittedName>
</protein>
<feature type="domain" description="Mycothiol-dependent maleylpyruvate isomerase metal-binding" evidence="1">
    <location>
        <begin position="23"/>
        <end position="143"/>
    </location>
</feature>
<dbReference type="InterPro" id="IPR024344">
    <property type="entry name" value="MDMPI_metal-binding"/>
</dbReference>
<dbReference type="NCBIfam" id="TIGR03086">
    <property type="entry name" value="TIGR03086 family metal-binding protein"/>
    <property type="match status" value="1"/>
</dbReference>
<dbReference type="Gene3D" id="1.20.120.450">
    <property type="entry name" value="dinb family like domain"/>
    <property type="match status" value="1"/>
</dbReference>